<dbReference type="AlphaFoldDB" id="A0A8J2VMD7"/>
<proteinExistence type="inferred from homology"/>
<name>A0A8J2VMD7_9RHOB</name>
<dbReference type="InterPro" id="IPR020556">
    <property type="entry name" value="Amidase_CS"/>
</dbReference>
<protein>
    <submittedName>
        <fullName evidence="3">Amidase</fullName>
    </submittedName>
</protein>
<reference evidence="3" key="2">
    <citation type="submission" date="2020-09" db="EMBL/GenBank/DDBJ databases">
        <authorList>
            <person name="Sun Q."/>
            <person name="Sedlacek I."/>
        </authorList>
    </citation>
    <scope>NUCLEOTIDE SEQUENCE</scope>
    <source>
        <strain evidence="3">CCM 7684</strain>
    </source>
</reference>
<dbReference type="Proteomes" id="UP000602745">
    <property type="component" value="Unassembled WGS sequence"/>
</dbReference>
<dbReference type="PROSITE" id="PS00571">
    <property type="entry name" value="AMIDASES"/>
    <property type="match status" value="1"/>
</dbReference>
<evidence type="ECO:0000313" key="4">
    <source>
        <dbReference type="Proteomes" id="UP000602745"/>
    </source>
</evidence>
<evidence type="ECO:0000313" key="3">
    <source>
        <dbReference type="EMBL" id="GGE31923.1"/>
    </source>
</evidence>
<reference evidence="3" key="1">
    <citation type="journal article" date="2014" name="Int. J. Syst. Evol. Microbiol.">
        <title>Complete genome sequence of Corynebacterium casei LMG S-19264T (=DSM 44701T), isolated from a smear-ripened cheese.</title>
        <authorList>
            <consortium name="US DOE Joint Genome Institute (JGI-PGF)"/>
            <person name="Walter F."/>
            <person name="Albersmeier A."/>
            <person name="Kalinowski J."/>
            <person name="Ruckert C."/>
        </authorList>
    </citation>
    <scope>NUCLEOTIDE SEQUENCE</scope>
    <source>
        <strain evidence="3">CCM 7684</strain>
    </source>
</reference>
<keyword evidence="4" id="KW-1185">Reference proteome</keyword>
<evidence type="ECO:0000259" key="2">
    <source>
        <dbReference type="Pfam" id="PF01425"/>
    </source>
</evidence>
<organism evidence="3 4">
    <name type="scientific">Agaricicola taiwanensis</name>
    <dbReference type="NCBI Taxonomy" id="591372"/>
    <lineage>
        <taxon>Bacteria</taxon>
        <taxon>Pseudomonadati</taxon>
        <taxon>Pseudomonadota</taxon>
        <taxon>Alphaproteobacteria</taxon>
        <taxon>Rhodobacterales</taxon>
        <taxon>Paracoccaceae</taxon>
        <taxon>Agaricicola</taxon>
    </lineage>
</organism>
<feature type="domain" description="Amidase" evidence="2">
    <location>
        <begin position="26"/>
        <end position="430"/>
    </location>
</feature>
<accession>A0A8J2VMD7</accession>
<dbReference type="Pfam" id="PF01425">
    <property type="entry name" value="Amidase"/>
    <property type="match status" value="1"/>
</dbReference>
<gene>
    <name evidence="3" type="ORF">GCM10007276_06430</name>
</gene>
<comment type="caution">
    <text evidence="3">The sequence shown here is derived from an EMBL/GenBank/DDBJ whole genome shotgun (WGS) entry which is preliminary data.</text>
</comment>
<sequence>MTDICWLSAADLAAAYRRRELSPVTVVEHLLARIRALNPTLNVFIHVDEEGALRQARQAEADLAAGRDLGSLHGIPYGVKDIIDVKGLPTTCHSAVLKDNVATRDAVVVDRLRKAGAIPLGKISTHEFAIGGPSFDLPFPPARNPWNLDHHPGGSSSGSGAGVAAGLFPVALGTDTGGSVRNPAGACGVMGLKASYDKVSRDGVFPLSWTLDYVGPLARKAEDVALFLGAMTGSPPPALNPDIRGLRVGFVRHYHEKEIPAGPETAAALQTAADTLAGLGATVTDVELPSLIDFANVNRAILTPEAWAIHGQWMREHPEKYGRFSRRRLMVGAFVSAEAHVRARLMGARLKEKVEAVFDKVDVLLLANAMNPPCRIEDEEAVALNYFQHARAPFNLTGHPAMSVMCGLSASGLPLAMQIAGPQNREDVVLNVAAAYQKATDWTDRHPPLTAN</sequence>
<dbReference type="PANTHER" id="PTHR11895">
    <property type="entry name" value="TRANSAMIDASE"/>
    <property type="match status" value="1"/>
</dbReference>
<dbReference type="GO" id="GO:0003824">
    <property type="term" value="F:catalytic activity"/>
    <property type="evidence" value="ECO:0007669"/>
    <property type="project" value="InterPro"/>
</dbReference>
<dbReference type="InterPro" id="IPR000120">
    <property type="entry name" value="Amidase"/>
</dbReference>
<dbReference type="SUPFAM" id="SSF75304">
    <property type="entry name" value="Amidase signature (AS) enzymes"/>
    <property type="match status" value="1"/>
</dbReference>
<dbReference type="InterPro" id="IPR036928">
    <property type="entry name" value="AS_sf"/>
</dbReference>
<comment type="similarity">
    <text evidence="1">Belongs to the amidase family.</text>
</comment>
<dbReference type="PANTHER" id="PTHR11895:SF7">
    <property type="entry name" value="GLUTAMYL-TRNA(GLN) AMIDOTRANSFERASE SUBUNIT A, MITOCHONDRIAL"/>
    <property type="match status" value="1"/>
</dbReference>
<evidence type="ECO:0000256" key="1">
    <source>
        <dbReference type="ARBA" id="ARBA00009199"/>
    </source>
</evidence>
<dbReference type="Gene3D" id="3.90.1300.10">
    <property type="entry name" value="Amidase signature (AS) domain"/>
    <property type="match status" value="1"/>
</dbReference>
<dbReference type="RefSeq" id="WP_188408250.1">
    <property type="nucleotide sequence ID" value="NZ_BMCP01000001.1"/>
</dbReference>
<dbReference type="EMBL" id="BMCP01000001">
    <property type="protein sequence ID" value="GGE31923.1"/>
    <property type="molecule type" value="Genomic_DNA"/>
</dbReference>
<dbReference type="InterPro" id="IPR023631">
    <property type="entry name" value="Amidase_dom"/>
</dbReference>